<dbReference type="AlphaFoldDB" id="Q7NVE1"/>
<dbReference type="HOGENOM" id="CLU_1683449_0_0_4"/>
<dbReference type="EMBL" id="AE016825">
    <property type="protein sequence ID" value="AAQ60074.1"/>
    <property type="molecule type" value="Genomic_DNA"/>
</dbReference>
<dbReference type="Proteomes" id="UP000001424">
    <property type="component" value="Chromosome"/>
</dbReference>
<keyword evidence="3" id="KW-1185">Reference proteome</keyword>
<gene>
    <name evidence="2" type="ordered locus">CV_2402</name>
</gene>
<dbReference type="KEGG" id="cvi:CV_2402"/>
<feature type="compositionally biased region" description="Low complexity" evidence="1">
    <location>
        <begin position="86"/>
        <end position="103"/>
    </location>
</feature>
<accession>Q7NVE1</accession>
<dbReference type="STRING" id="243365.CV_2402"/>
<evidence type="ECO:0000313" key="3">
    <source>
        <dbReference type="Proteomes" id="UP000001424"/>
    </source>
</evidence>
<name>Q7NVE1_CHRVO</name>
<protein>
    <submittedName>
        <fullName evidence="2">Uncharacterized protein</fullName>
    </submittedName>
</protein>
<evidence type="ECO:0000313" key="2">
    <source>
        <dbReference type="EMBL" id="AAQ60074.1"/>
    </source>
</evidence>
<organism evidence="2 3">
    <name type="scientific">Chromobacterium violaceum (strain ATCC 12472 / DSM 30191 / JCM 1249 / CCUG 213 / NBRC 12614 / NCIMB 9131 / NCTC 9757 / MK)</name>
    <dbReference type="NCBI Taxonomy" id="243365"/>
    <lineage>
        <taxon>Bacteria</taxon>
        <taxon>Pseudomonadati</taxon>
        <taxon>Pseudomonadota</taxon>
        <taxon>Betaproteobacteria</taxon>
        <taxon>Neisseriales</taxon>
        <taxon>Chromobacteriaceae</taxon>
        <taxon>Chromobacterium</taxon>
    </lineage>
</organism>
<sequence length="156" mass="17551">MPRTTRITSSQLIGFTLLKLGNEACRHHKECIFRSAPFTWNSESTLKSGTTKVREVLPRAETIGRINRQINVAARNEASPVRENWRGGARSASARPSRRQPYARCRECEPVLPEAEAMDPRPLSPRSKPGLPAQSCSRPRCRPCYEPNSPSRARRA</sequence>
<feature type="region of interest" description="Disordered" evidence="1">
    <location>
        <begin position="76"/>
        <end position="156"/>
    </location>
</feature>
<reference evidence="2 3" key="1">
    <citation type="journal article" date="2003" name="Proc. Natl. Acad. Sci. U.S.A.">
        <title>The complete genome sequence of Chromobacterium violaceum reveals remarkable and exploitable bacterial adaptability.</title>
        <authorList>
            <person name="Vasconcelos A.T.R."/>
            <person name="de Almeida D.F."/>
            <person name="Almeida F.C."/>
            <person name="de Almeida L.G.P."/>
            <person name="de Almeida R."/>
            <person name="Goncalves J.A.A."/>
            <person name="Andrade E.M."/>
            <person name="Antonio R.V."/>
            <person name="Araripe J."/>
            <person name="de Araujo M.F.F."/>
            <person name="Filho S.A."/>
            <person name="Azevedo V."/>
            <person name="Batista A.J."/>
            <person name="Bataus L.A.M."/>
            <person name="Batista J.S."/>
            <person name="Belo A."/>
            <person name="vander Berg C."/>
            <person name="Blamey J."/>
            <person name="Bogo M."/>
            <person name="Bonato S."/>
            <person name="Bordignon J."/>
            <person name="Brito C.A."/>
            <person name="Brocchi M."/>
            <person name="Burity H.A."/>
            <person name="Camargo A.A."/>
            <person name="Cardoso D.D.P."/>
            <person name="Carneiro N.P."/>
            <person name="Carraro D.M."/>
            <person name="Carvalho C.M.B."/>
            <person name="Cascardo J.C.M."/>
            <person name="Cavada B.S."/>
            <person name="Chueire L.M.O."/>
            <person name="Pasa T.B.C."/>
            <person name="Duran N."/>
            <person name="Fagundes N."/>
            <person name="Falcao C.L."/>
            <person name="Fantinatti F."/>
            <person name="Farias I.P."/>
            <person name="Felipe M.S.S."/>
            <person name="Ferrari L.P."/>
            <person name="Ferro J.A."/>
            <person name="Ferro M.I.T."/>
            <person name="Franco G.R."/>
            <person name="Freitas N.S.A."/>
            <person name="Furlan L.R."/>
            <person name="Gazzinelli R.T."/>
            <person name="Gomes E.A."/>
            <person name="Goncalves P.R."/>
            <person name="Grangeiro T.B."/>
            <person name="Grattapaglia D."/>
            <person name="Grisard E.C."/>
            <person name="Guimaraes C.T."/>
            <person name="Hanna E.S."/>
            <person name="Hungria M."/>
            <person name="Jardim S.N."/>
            <person name="Laurino J."/>
            <person name="Leoi L.C.T."/>
            <person name="Fassarella L."/>
            <person name="Lima A."/>
            <person name="Loureiro M.F."/>
            <person name="Lyra M.C.P."/>
            <person name="Macedo M."/>
            <person name="Madeira H.M.F."/>
            <person name="Manfio G.P."/>
            <person name="Maranhao A.Q."/>
            <person name="Martins W.S."/>
            <person name="di Mauro S.M.Z."/>
            <person name="de Medeiros S.R.B."/>
            <person name="Meissner R.D.V."/>
            <person name="Menck C.F.M."/>
            <person name="Moreira M.A.M."/>
            <person name="Nascimento F.F."/>
            <person name="Nicolas M.F."/>
            <person name="Oliveira J.G."/>
            <person name="Oliveira S.C."/>
            <person name="Paixao R.F.C."/>
            <person name="Parente J.A."/>
            <person name="Pedrosa F.O."/>
            <person name="Pena S.J.D."/>
            <person name="Perreira J.O."/>
            <person name="Perreira M."/>
            <person name="Pinto L.S.R.C."/>
            <person name="Pinto L.S."/>
            <person name="Porto J.I.R."/>
            <person name="Potrich D.P."/>
            <person name="Neto C.E.R."/>
            <person name="Reis A.M.M."/>
            <person name="Rigo L.U."/>
            <person name="Rondinelli E."/>
            <person name="dos Santos E.B.P."/>
            <person name="Santos F.R."/>
            <person name="Schneider M.P.C."/>
            <person name="Seuanez H.N."/>
            <person name="Silva A.M.R."/>
            <person name="da Silva A.L.C."/>
            <person name="Silva D.W."/>
            <person name="Silva R."/>
            <person name="Simoes I.C."/>
            <person name="Simon D."/>
            <person name="Soares C.M.A."/>
            <person name="Soares R.B.A."/>
            <person name="Souza E.M."/>
            <person name="Souza K.R.L."/>
            <person name="Souza R.C."/>
            <person name="Steffens M.B.R."/>
            <person name="Steindel M."/>
            <person name="Teixeira S.R."/>
            <person name="Urmenyi T."/>
            <person name="Vettore A."/>
            <person name="Wassem R."/>
            <person name="Zaha A."/>
            <person name="Simpson A.J.G."/>
        </authorList>
    </citation>
    <scope>NUCLEOTIDE SEQUENCE [LARGE SCALE GENOMIC DNA]</scope>
    <source>
        <strain evidence="3">ATCC 12472 / DSM 30191 / JCM 1249 / NBRC 12614 / NCIMB 9131 / NCTC 9757</strain>
    </source>
</reference>
<proteinExistence type="predicted"/>
<evidence type="ECO:0000256" key="1">
    <source>
        <dbReference type="SAM" id="MobiDB-lite"/>
    </source>
</evidence>